<protein>
    <submittedName>
        <fullName evidence="1">Uncharacterized protein</fullName>
    </submittedName>
</protein>
<evidence type="ECO:0000313" key="2">
    <source>
        <dbReference type="Proteomes" id="UP000008177"/>
    </source>
</evidence>
<sequence length="38" mass="4497">MTYNIYDAQPSALHYYWCSEYYEQAAGDPGHTIHTGRW</sequence>
<organism evidence="1 2">
    <name type="scientific">Botryotinia fuckeliana (strain T4)</name>
    <name type="common">Noble rot fungus</name>
    <name type="synonym">Botrytis cinerea</name>
    <dbReference type="NCBI Taxonomy" id="999810"/>
    <lineage>
        <taxon>Eukaryota</taxon>
        <taxon>Fungi</taxon>
        <taxon>Dikarya</taxon>
        <taxon>Ascomycota</taxon>
        <taxon>Pezizomycotina</taxon>
        <taxon>Leotiomycetes</taxon>
        <taxon>Helotiales</taxon>
        <taxon>Sclerotiniaceae</taxon>
        <taxon>Botrytis</taxon>
    </lineage>
</organism>
<name>G2YPR9_BOTF4</name>
<reference evidence="2" key="1">
    <citation type="journal article" date="2011" name="PLoS Genet.">
        <title>Genomic analysis of the necrotrophic fungal pathogens Sclerotinia sclerotiorum and Botrytis cinerea.</title>
        <authorList>
            <person name="Amselem J."/>
            <person name="Cuomo C.A."/>
            <person name="van Kan J.A."/>
            <person name="Viaud M."/>
            <person name="Benito E.P."/>
            <person name="Couloux A."/>
            <person name="Coutinho P.M."/>
            <person name="de Vries R.P."/>
            <person name="Dyer P.S."/>
            <person name="Fillinger S."/>
            <person name="Fournier E."/>
            <person name="Gout L."/>
            <person name="Hahn M."/>
            <person name="Kohn L."/>
            <person name="Lapalu N."/>
            <person name="Plummer K.M."/>
            <person name="Pradier J.M."/>
            <person name="Quevillon E."/>
            <person name="Sharon A."/>
            <person name="Simon A."/>
            <person name="ten Have A."/>
            <person name="Tudzynski B."/>
            <person name="Tudzynski P."/>
            <person name="Wincker P."/>
            <person name="Andrew M."/>
            <person name="Anthouard V."/>
            <person name="Beever R.E."/>
            <person name="Beffa R."/>
            <person name="Benoit I."/>
            <person name="Bouzid O."/>
            <person name="Brault B."/>
            <person name="Chen Z."/>
            <person name="Choquer M."/>
            <person name="Collemare J."/>
            <person name="Cotton P."/>
            <person name="Danchin E.G."/>
            <person name="Da Silva C."/>
            <person name="Gautier A."/>
            <person name="Giraud C."/>
            <person name="Giraud T."/>
            <person name="Gonzalez C."/>
            <person name="Grossetete S."/>
            <person name="Guldener U."/>
            <person name="Henrissat B."/>
            <person name="Howlett B.J."/>
            <person name="Kodira C."/>
            <person name="Kretschmer M."/>
            <person name="Lappartient A."/>
            <person name="Leroch M."/>
            <person name="Levis C."/>
            <person name="Mauceli E."/>
            <person name="Neuveglise C."/>
            <person name="Oeser B."/>
            <person name="Pearson M."/>
            <person name="Poulain J."/>
            <person name="Poussereau N."/>
            <person name="Quesneville H."/>
            <person name="Rascle C."/>
            <person name="Schumacher J."/>
            <person name="Segurens B."/>
            <person name="Sexton A."/>
            <person name="Silva E."/>
            <person name="Sirven C."/>
            <person name="Soanes D.M."/>
            <person name="Talbot N.J."/>
            <person name="Templeton M."/>
            <person name="Yandava C."/>
            <person name="Yarden O."/>
            <person name="Zeng Q."/>
            <person name="Rollins J.A."/>
            <person name="Lebrun M.H."/>
            <person name="Dickman M."/>
        </authorList>
    </citation>
    <scope>NUCLEOTIDE SEQUENCE [LARGE SCALE GENOMIC DNA]</scope>
    <source>
        <strain evidence="2">T4</strain>
    </source>
</reference>
<gene>
    <name evidence="1" type="ORF">BofuT4_uP136620.1</name>
</gene>
<dbReference type="InParanoid" id="G2YPR9"/>
<accession>G2YPR9</accession>
<proteinExistence type="predicted"/>
<evidence type="ECO:0000313" key="1">
    <source>
        <dbReference type="EMBL" id="CCD53617.1"/>
    </source>
</evidence>
<dbReference type="AlphaFoldDB" id="G2YPR9"/>
<dbReference type="HOGENOM" id="CLU_3335494_0_0_1"/>
<dbReference type="Proteomes" id="UP000008177">
    <property type="component" value="Unplaced contigs"/>
</dbReference>
<dbReference type="EMBL" id="FQ790347">
    <property type="protein sequence ID" value="CCD53617.1"/>
    <property type="molecule type" value="Genomic_DNA"/>
</dbReference>